<accession>A0ABW0I8V8</accession>
<keyword evidence="2" id="KW-1185">Reference proteome</keyword>
<organism evidence="1 2">
    <name type="scientific">Larkinella bovis</name>
    <dbReference type="NCBI Taxonomy" id="683041"/>
    <lineage>
        <taxon>Bacteria</taxon>
        <taxon>Pseudomonadati</taxon>
        <taxon>Bacteroidota</taxon>
        <taxon>Cytophagia</taxon>
        <taxon>Cytophagales</taxon>
        <taxon>Spirosomataceae</taxon>
        <taxon>Larkinella</taxon>
    </lineage>
</organism>
<comment type="caution">
    <text evidence="1">The sequence shown here is derived from an EMBL/GenBank/DDBJ whole genome shotgun (WGS) entry which is preliminary data.</text>
</comment>
<dbReference type="RefSeq" id="WP_379844142.1">
    <property type="nucleotide sequence ID" value="NZ_JBHSMA010000002.1"/>
</dbReference>
<evidence type="ECO:0008006" key="3">
    <source>
        <dbReference type="Google" id="ProtNLM"/>
    </source>
</evidence>
<gene>
    <name evidence="1" type="ORF">ACFPMF_10475</name>
</gene>
<protein>
    <recommendedName>
        <fullName evidence="3">DUF3575 domain-containing protein</fullName>
    </recommendedName>
</protein>
<sequence length="187" mass="20983">MKTTLVMIGALVLSGLSVRAQQLRFAYFGETVTHYGAKVGYELPLRTTQLREATVRKEFLFVPGLAAYRHPHNHTGVIVSPELAYRRTGRRGGFYEIAVAPSYFRYFLAGTTYEVDESGSFRKVPLAGRSAFLPTISLGLGKDLAIRRSRPIAWYARLNVMQQRPYNASTLLRFGLEAGIIKPLKKL</sequence>
<name>A0ABW0I8V8_9BACT</name>
<dbReference type="EMBL" id="JBHSMA010000002">
    <property type="protein sequence ID" value="MFC5409734.1"/>
    <property type="molecule type" value="Genomic_DNA"/>
</dbReference>
<evidence type="ECO:0000313" key="1">
    <source>
        <dbReference type="EMBL" id="MFC5409734.1"/>
    </source>
</evidence>
<proteinExistence type="predicted"/>
<evidence type="ECO:0000313" key="2">
    <source>
        <dbReference type="Proteomes" id="UP001596106"/>
    </source>
</evidence>
<dbReference type="Proteomes" id="UP001596106">
    <property type="component" value="Unassembled WGS sequence"/>
</dbReference>
<reference evidence="2" key="1">
    <citation type="journal article" date="2019" name="Int. J. Syst. Evol. Microbiol.">
        <title>The Global Catalogue of Microorganisms (GCM) 10K type strain sequencing project: providing services to taxonomists for standard genome sequencing and annotation.</title>
        <authorList>
            <consortium name="The Broad Institute Genomics Platform"/>
            <consortium name="The Broad Institute Genome Sequencing Center for Infectious Disease"/>
            <person name="Wu L."/>
            <person name="Ma J."/>
        </authorList>
    </citation>
    <scope>NUCLEOTIDE SEQUENCE [LARGE SCALE GENOMIC DNA]</scope>
    <source>
        <strain evidence="2">CCUG 55250</strain>
    </source>
</reference>